<reference evidence="3" key="3">
    <citation type="journal article" date="2005" name="Nature">
        <title>The map-based sequence of the rice genome.</title>
        <authorList>
            <consortium name="International rice genome sequencing project (IRGSP)"/>
            <person name="Matsumoto T."/>
            <person name="Wu J."/>
            <person name="Kanamori H."/>
            <person name="Katayose Y."/>
            <person name="Fujisawa M."/>
            <person name="Namiki N."/>
            <person name="Mizuno H."/>
            <person name="Yamamoto K."/>
            <person name="Antonio B.A."/>
            <person name="Baba T."/>
            <person name="Sakata K."/>
            <person name="Nagamura Y."/>
            <person name="Aoki H."/>
            <person name="Arikawa K."/>
            <person name="Arita K."/>
            <person name="Bito T."/>
            <person name="Chiden Y."/>
            <person name="Fujitsuka N."/>
            <person name="Fukunaka R."/>
            <person name="Hamada M."/>
            <person name="Harada C."/>
            <person name="Hayashi A."/>
            <person name="Hijishita S."/>
            <person name="Honda M."/>
            <person name="Hosokawa S."/>
            <person name="Ichikawa Y."/>
            <person name="Idonuma A."/>
            <person name="Iijima M."/>
            <person name="Ikeda M."/>
            <person name="Ikeno M."/>
            <person name="Ito K."/>
            <person name="Ito S."/>
            <person name="Ito T."/>
            <person name="Ito Y."/>
            <person name="Ito Y."/>
            <person name="Iwabuchi A."/>
            <person name="Kamiya K."/>
            <person name="Karasawa W."/>
            <person name="Kurita K."/>
            <person name="Katagiri S."/>
            <person name="Kikuta A."/>
            <person name="Kobayashi H."/>
            <person name="Kobayashi N."/>
            <person name="Machita K."/>
            <person name="Maehara T."/>
            <person name="Masukawa M."/>
            <person name="Mizubayashi T."/>
            <person name="Mukai Y."/>
            <person name="Nagasaki H."/>
            <person name="Nagata Y."/>
            <person name="Naito S."/>
            <person name="Nakashima M."/>
            <person name="Nakama Y."/>
            <person name="Nakamichi Y."/>
            <person name="Nakamura M."/>
            <person name="Meguro A."/>
            <person name="Negishi M."/>
            <person name="Ohta I."/>
            <person name="Ohta T."/>
            <person name="Okamoto M."/>
            <person name="Ono N."/>
            <person name="Saji S."/>
            <person name="Sakaguchi M."/>
            <person name="Sakai K."/>
            <person name="Shibata M."/>
            <person name="Shimokawa T."/>
            <person name="Song J."/>
            <person name="Takazaki Y."/>
            <person name="Terasawa K."/>
            <person name="Tsugane M."/>
            <person name="Tsuji K."/>
            <person name="Ueda S."/>
            <person name="Waki K."/>
            <person name="Yamagata H."/>
            <person name="Yamamoto M."/>
            <person name="Yamamoto S."/>
            <person name="Yamane H."/>
            <person name="Yoshiki S."/>
            <person name="Yoshihara R."/>
            <person name="Yukawa K."/>
            <person name="Zhong H."/>
            <person name="Yano M."/>
            <person name="Yuan Q."/>
            <person name="Ouyang S."/>
            <person name="Liu J."/>
            <person name="Jones K.M."/>
            <person name="Gansberger K."/>
            <person name="Moffat K."/>
            <person name="Hill J."/>
            <person name="Bera J."/>
            <person name="Fadrosh D."/>
            <person name="Jin S."/>
            <person name="Johri S."/>
            <person name="Kim M."/>
            <person name="Overton L."/>
            <person name="Reardon M."/>
            <person name="Tsitrin T."/>
            <person name="Vuong H."/>
            <person name="Weaver B."/>
            <person name="Ciecko A."/>
            <person name="Tallon L."/>
            <person name="Jackson J."/>
            <person name="Pai G."/>
            <person name="Aken S.V."/>
            <person name="Utterback T."/>
            <person name="Reidmuller S."/>
            <person name="Feldblyum T."/>
            <person name="Hsiao J."/>
            <person name="Zismann V."/>
            <person name="Iobst S."/>
            <person name="de Vazeille A.R."/>
            <person name="Buell C.R."/>
            <person name="Ying K."/>
            <person name="Li Y."/>
            <person name="Lu T."/>
            <person name="Huang Y."/>
            <person name="Zhao Q."/>
            <person name="Feng Q."/>
            <person name="Zhang L."/>
            <person name="Zhu J."/>
            <person name="Weng Q."/>
            <person name="Mu J."/>
            <person name="Lu Y."/>
            <person name="Fan D."/>
            <person name="Liu Y."/>
            <person name="Guan J."/>
            <person name="Zhang Y."/>
            <person name="Yu S."/>
            <person name="Liu X."/>
            <person name="Zhang Y."/>
            <person name="Hong G."/>
            <person name="Han B."/>
            <person name="Choisne N."/>
            <person name="Demange N."/>
            <person name="Orjeda G."/>
            <person name="Samain S."/>
            <person name="Cattolico L."/>
            <person name="Pelletier E."/>
            <person name="Couloux A."/>
            <person name="Segurens B."/>
            <person name="Wincker P."/>
            <person name="D'Hont A."/>
            <person name="Scarpelli C."/>
            <person name="Weissenbach J."/>
            <person name="Salanoubat M."/>
            <person name="Quetier F."/>
            <person name="Yu Y."/>
            <person name="Kim H.R."/>
            <person name="Rambo T."/>
            <person name="Currie J."/>
            <person name="Collura K."/>
            <person name="Luo M."/>
            <person name="Yang T."/>
            <person name="Ammiraju J.S.S."/>
            <person name="Engler F."/>
            <person name="Soderlund C."/>
            <person name="Wing R.A."/>
            <person name="Palmer L.E."/>
            <person name="de la Bastide M."/>
            <person name="Spiegel L."/>
            <person name="Nascimento L."/>
            <person name="Zutavern T."/>
            <person name="O'Shaughnessy A."/>
            <person name="Dike S."/>
            <person name="Dedhia N."/>
            <person name="Preston R."/>
            <person name="Balija V."/>
            <person name="McCombie W.R."/>
            <person name="Chow T."/>
            <person name="Chen H."/>
            <person name="Chung M."/>
            <person name="Chen C."/>
            <person name="Shaw J."/>
            <person name="Wu H."/>
            <person name="Hsiao K."/>
            <person name="Chao Y."/>
            <person name="Chu M."/>
            <person name="Cheng C."/>
            <person name="Hour A."/>
            <person name="Lee P."/>
            <person name="Lin S."/>
            <person name="Lin Y."/>
            <person name="Liou J."/>
            <person name="Liu S."/>
            <person name="Hsing Y."/>
            <person name="Raghuvanshi S."/>
            <person name="Mohanty A."/>
            <person name="Bharti A.K."/>
            <person name="Gaur A."/>
            <person name="Gupta V."/>
            <person name="Kumar D."/>
            <person name="Ravi V."/>
            <person name="Vij S."/>
            <person name="Kapur A."/>
            <person name="Khurana P."/>
            <person name="Khurana P."/>
            <person name="Khurana J.P."/>
            <person name="Tyagi A.K."/>
            <person name="Gaikwad K."/>
            <person name="Singh A."/>
            <person name="Dalal V."/>
            <person name="Srivastava S."/>
            <person name="Dixit A."/>
            <person name="Pal A.K."/>
            <person name="Ghazi I.A."/>
            <person name="Yadav M."/>
            <person name="Pandit A."/>
            <person name="Bhargava A."/>
            <person name="Sureshbabu K."/>
            <person name="Batra K."/>
            <person name="Sharma T.R."/>
            <person name="Mohapatra T."/>
            <person name="Singh N.K."/>
            <person name="Messing J."/>
            <person name="Nelson A.B."/>
            <person name="Fuks G."/>
            <person name="Kavchok S."/>
            <person name="Keizer G."/>
            <person name="Linton E."/>
            <person name="Llaca V."/>
            <person name="Song R."/>
            <person name="Tanyolac B."/>
            <person name="Young S."/>
            <person name="Ho-Il K."/>
            <person name="Hahn J.H."/>
            <person name="Sangsakoo G."/>
            <person name="Vanavichit A."/>
            <person name="de Mattos Luiz.A.T."/>
            <person name="Zimmer P.D."/>
            <person name="Malone G."/>
            <person name="Dellagostin O."/>
            <person name="de Oliveira A.C."/>
            <person name="Bevan M."/>
            <person name="Bancroft I."/>
            <person name="Minx P."/>
            <person name="Cordum H."/>
            <person name="Wilson R."/>
            <person name="Cheng Z."/>
            <person name="Jin W."/>
            <person name="Jiang J."/>
            <person name="Leong S.A."/>
            <person name="Iwama H."/>
            <person name="Gojobori T."/>
            <person name="Itoh T."/>
            <person name="Niimura Y."/>
            <person name="Fujii Y."/>
            <person name="Habara T."/>
            <person name="Sakai H."/>
            <person name="Sato Y."/>
            <person name="Wilson G."/>
            <person name="Kumar K."/>
            <person name="McCouch S."/>
            <person name="Juretic N."/>
            <person name="Hoen D."/>
            <person name="Wright S."/>
            <person name="Bruskiewich R."/>
            <person name="Bureau T."/>
            <person name="Miyao A."/>
            <person name="Hirochika H."/>
            <person name="Nishikawa T."/>
            <person name="Kadowaki K."/>
            <person name="Sugiura M."/>
            <person name="Burr B."/>
            <person name="Sasaki T."/>
        </authorList>
    </citation>
    <scope>NUCLEOTIDE SEQUENCE [LARGE SCALE GENOMIC DNA]</scope>
    <source>
        <strain evidence="3">cv. Nipponbare</strain>
    </source>
</reference>
<proteinExistence type="predicted"/>
<evidence type="ECO:0000313" key="2">
    <source>
        <dbReference type="EMBL" id="BAD35730.1"/>
    </source>
</evidence>
<reference evidence="2" key="2">
    <citation type="submission" date="2002-02" db="EMBL/GenBank/DDBJ databases">
        <title>Oryza sativa nipponbare(GA3) genomic DNA, chromosome 6, BAC clone:OSJNBa0021M10.</title>
        <authorList>
            <person name="Sasaki T."/>
            <person name="Matsumoto T."/>
            <person name="Yamamoto K."/>
        </authorList>
    </citation>
    <scope>NUCLEOTIDE SEQUENCE</scope>
</reference>
<evidence type="ECO:0000313" key="3">
    <source>
        <dbReference type="Proteomes" id="UP000000763"/>
    </source>
</evidence>
<evidence type="ECO:0000313" key="1">
    <source>
        <dbReference type="EMBL" id="BAD35419.1"/>
    </source>
</evidence>
<reference evidence="3" key="4">
    <citation type="journal article" date="2008" name="Nucleic Acids Res.">
        <title>The rice annotation project database (RAP-DB): 2008 update.</title>
        <authorList>
            <consortium name="The rice annotation project (RAP)"/>
        </authorList>
    </citation>
    <scope>GENOME REANNOTATION</scope>
    <source>
        <strain evidence="3">cv. Nipponbare</strain>
    </source>
</reference>
<dbReference type="EMBL" id="AP004732">
    <property type="protein sequence ID" value="BAD35730.1"/>
    <property type="molecule type" value="Genomic_DNA"/>
</dbReference>
<protein>
    <submittedName>
        <fullName evidence="2">Uncharacterized protein</fullName>
    </submittedName>
</protein>
<reference evidence="1" key="1">
    <citation type="submission" date="2001-05" db="EMBL/GenBank/DDBJ databases">
        <title>Oryza sativa nipponbare(GA3) genomic DNA, chromosome 6, PAC clone:P0526E12.</title>
        <authorList>
            <person name="Sasaki T."/>
            <person name="Matsumoto T."/>
            <person name="Yamamoto K."/>
        </authorList>
    </citation>
    <scope>NUCLEOTIDE SEQUENCE</scope>
</reference>
<sequence>MAWRPGGEAAFDRGVVAGRRGGRADLDADVQTTWSGLSSFLLWPPRCGPSGAARQWRAFQPRTGDKVWPLGPHLAVHVENVAPKMALLPLRLNAT</sequence>
<dbReference type="AlphaFoldDB" id="Q69TU7"/>
<dbReference type="EMBL" id="AP003574">
    <property type="protein sequence ID" value="BAD35419.1"/>
    <property type="molecule type" value="Genomic_DNA"/>
</dbReference>
<accession>Q69TU7</accession>
<gene>
    <name evidence="2" type="ORF">OSJNBa0021M10.4</name>
    <name evidence="1" type="ORF">P0526E12.40</name>
</gene>
<name>Q69TU7_ORYSJ</name>
<organism evidence="2 3">
    <name type="scientific">Oryza sativa subsp. japonica</name>
    <name type="common">Rice</name>
    <dbReference type="NCBI Taxonomy" id="39947"/>
    <lineage>
        <taxon>Eukaryota</taxon>
        <taxon>Viridiplantae</taxon>
        <taxon>Streptophyta</taxon>
        <taxon>Embryophyta</taxon>
        <taxon>Tracheophyta</taxon>
        <taxon>Spermatophyta</taxon>
        <taxon>Magnoliopsida</taxon>
        <taxon>Liliopsida</taxon>
        <taxon>Poales</taxon>
        <taxon>Poaceae</taxon>
        <taxon>BOP clade</taxon>
        <taxon>Oryzoideae</taxon>
        <taxon>Oryzeae</taxon>
        <taxon>Oryzinae</taxon>
        <taxon>Oryza</taxon>
        <taxon>Oryza sativa</taxon>
    </lineage>
</organism>
<dbReference type="Proteomes" id="UP000000763">
    <property type="component" value="Chromosome 6"/>
</dbReference>